<evidence type="ECO:0000313" key="2">
    <source>
        <dbReference type="Proteomes" id="UP001627154"/>
    </source>
</evidence>
<proteinExistence type="predicted"/>
<sequence length="160" mass="17962">MDGIESDGEIGSDATDVDQDWLKIIGDDPSSEKGQKMEIREDILKIWKFFCREGMSIEKEQALIQKYSILPELAPPELNPQLESALKNSAKKRDMCMLAIQKIASQGSVMSKIYNQKEEGLDLEEVLAPLKDTGDLFTLIINKQSKNRSCPARQLECQVG</sequence>
<evidence type="ECO:0000313" key="1">
    <source>
        <dbReference type="EMBL" id="KAL3396530.1"/>
    </source>
</evidence>
<organism evidence="1 2">
    <name type="scientific">Trichogramma kaykai</name>
    <dbReference type="NCBI Taxonomy" id="54128"/>
    <lineage>
        <taxon>Eukaryota</taxon>
        <taxon>Metazoa</taxon>
        <taxon>Ecdysozoa</taxon>
        <taxon>Arthropoda</taxon>
        <taxon>Hexapoda</taxon>
        <taxon>Insecta</taxon>
        <taxon>Pterygota</taxon>
        <taxon>Neoptera</taxon>
        <taxon>Endopterygota</taxon>
        <taxon>Hymenoptera</taxon>
        <taxon>Apocrita</taxon>
        <taxon>Proctotrupomorpha</taxon>
        <taxon>Chalcidoidea</taxon>
        <taxon>Trichogrammatidae</taxon>
        <taxon>Trichogramma</taxon>
    </lineage>
</organism>
<reference evidence="1 2" key="1">
    <citation type="journal article" date="2024" name="bioRxiv">
        <title>A reference genome for Trichogramma kaykai: A tiny desert-dwelling parasitoid wasp with competing sex-ratio distorters.</title>
        <authorList>
            <person name="Culotta J."/>
            <person name="Lindsey A.R."/>
        </authorList>
    </citation>
    <scope>NUCLEOTIDE SEQUENCE [LARGE SCALE GENOMIC DNA]</scope>
    <source>
        <strain evidence="1 2">KSX58</strain>
    </source>
</reference>
<dbReference type="Proteomes" id="UP001627154">
    <property type="component" value="Unassembled WGS sequence"/>
</dbReference>
<gene>
    <name evidence="1" type="ORF">TKK_009684</name>
</gene>
<comment type="caution">
    <text evidence="1">The sequence shown here is derived from an EMBL/GenBank/DDBJ whole genome shotgun (WGS) entry which is preliminary data.</text>
</comment>
<name>A0ABD2WUJ8_9HYME</name>
<accession>A0ABD2WUJ8</accession>
<keyword evidence="2" id="KW-1185">Reference proteome</keyword>
<protein>
    <submittedName>
        <fullName evidence="1">Uncharacterized protein</fullName>
    </submittedName>
</protein>
<dbReference type="EMBL" id="JBJJXI010000071">
    <property type="protein sequence ID" value="KAL3396530.1"/>
    <property type="molecule type" value="Genomic_DNA"/>
</dbReference>
<dbReference type="AlphaFoldDB" id="A0ABD2WUJ8"/>